<protein>
    <submittedName>
        <fullName evidence="2">Flagellar operon protein (TIGR03826 family)</fullName>
    </submittedName>
</protein>
<dbReference type="STRING" id="1469948.GCA_000732725_03648"/>
<organism evidence="2 3">
    <name type="scientific">Kineothrix alysoides</name>
    <dbReference type="NCBI Taxonomy" id="1469948"/>
    <lineage>
        <taxon>Bacteria</taxon>
        <taxon>Bacillati</taxon>
        <taxon>Bacillota</taxon>
        <taxon>Clostridia</taxon>
        <taxon>Lachnospirales</taxon>
        <taxon>Lachnospiraceae</taxon>
        <taxon>Kineothrix</taxon>
    </lineage>
</organism>
<gene>
    <name evidence="2" type="ORF">EDD76_104213</name>
</gene>
<dbReference type="OrthoDB" id="1739831at2"/>
<evidence type="ECO:0000313" key="3">
    <source>
        <dbReference type="Proteomes" id="UP000295718"/>
    </source>
</evidence>
<dbReference type="AlphaFoldDB" id="A0A4R1R287"/>
<keyword evidence="3" id="KW-1185">Reference proteome</keyword>
<keyword evidence="2" id="KW-0969">Cilium</keyword>
<accession>A0A4R1R287</accession>
<dbReference type="EMBL" id="SLUO01000004">
    <property type="protein sequence ID" value="TCL59476.1"/>
    <property type="molecule type" value="Genomic_DNA"/>
</dbReference>
<name>A0A4R1R287_9FIRM</name>
<sequence length="135" mass="15655">MDVRNCRRCGRLFNYAMGPIICPQCREALEVKFQEVKKYISEHKGCGIAEVSEECDVTPQQIKQWLRDERLEFSSDSPTGLECENCGTIIRSGRFCEKCKAGMVNHLQTAYKKEPELKPEKKEKEEKAGMRYLDR</sequence>
<comment type="caution">
    <text evidence="2">The sequence shown here is derived from an EMBL/GenBank/DDBJ whole genome shotgun (WGS) entry which is preliminary data.</text>
</comment>
<feature type="region of interest" description="Disordered" evidence="1">
    <location>
        <begin position="115"/>
        <end position="135"/>
    </location>
</feature>
<reference evidence="2 3" key="1">
    <citation type="submission" date="2019-03" db="EMBL/GenBank/DDBJ databases">
        <title>Genomic Encyclopedia of Type Strains, Phase IV (KMG-IV): sequencing the most valuable type-strain genomes for metagenomic binning, comparative biology and taxonomic classification.</title>
        <authorList>
            <person name="Goeker M."/>
        </authorList>
    </citation>
    <scope>NUCLEOTIDE SEQUENCE [LARGE SCALE GENOMIC DNA]</scope>
    <source>
        <strain evidence="2 3">DSM 100556</strain>
    </source>
</reference>
<keyword evidence="2" id="KW-0966">Cell projection</keyword>
<dbReference type="RefSeq" id="WP_031392267.1">
    <property type="nucleotide sequence ID" value="NZ_JPNB01000002.1"/>
</dbReference>
<evidence type="ECO:0000313" key="2">
    <source>
        <dbReference type="EMBL" id="TCL59476.1"/>
    </source>
</evidence>
<dbReference type="Proteomes" id="UP000295718">
    <property type="component" value="Unassembled WGS sequence"/>
</dbReference>
<evidence type="ECO:0000256" key="1">
    <source>
        <dbReference type="SAM" id="MobiDB-lite"/>
    </source>
</evidence>
<keyword evidence="2" id="KW-0282">Flagellum</keyword>
<proteinExistence type="predicted"/>